<dbReference type="InterPro" id="IPR001879">
    <property type="entry name" value="GPCR_2_extracellular_dom"/>
</dbReference>
<dbReference type="RefSeq" id="XP_019645942.1">
    <property type="nucleotide sequence ID" value="XM_019790383.1"/>
</dbReference>
<dbReference type="SMART" id="SM00008">
    <property type="entry name" value="HormR"/>
    <property type="match status" value="1"/>
</dbReference>
<evidence type="ECO:0000256" key="10">
    <source>
        <dbReference type="ARBA" id="ARBA00023170"/>
    </source>
</evidence>
<keyword evidence="12" id="KW-0807">Transducer</keyword>
<keyword evidence="9" id="KW-1015">Disulfide bond</keyword>
<dbReference type="KEGG" id="bbel:109486547"/>
<keyword evidence="11" id="KW-0325">Glycoprotein</keyword>
<dbReference type="PANTHER" id="PTHR45620:SF42">
    <property type="entry name" value="G-PROTEIN COUPLED RECEPTOR SEB-2"/>
    <property type="match status" value="1"/>
</dbReference>
<reference evidence="19" key="1">
    <citation type="submission" date="2025-08" db="UniProtKB">
        <authorList>
            <consortium name="RefSeq"/>
        </authorList>
    </citation>
    <scope>IDENTIFICATION</scope>
    <source>
        <tissue evidence="19">Gonad</tissue>
    </source>
</reference>
<dbReference type="PROSITE" id="PS50261">
    <property type="entry name" value="G_PROTEIN_RECEP_F2_4"/>
    <property type="match status" value="1"/>
</dbReference>
<dbReference type="PROSITE" id="PS50227">
    <property type="entry name" value="G_PROTEIN_RECEP_F2_3"/>
    <property type="match status" value="1"/>
</dbReference>
<name>A0A6P5AS84_BRABE</name>
<dbReference type="Pfam" id="PF00002">
    <property type="entry name" value="7tm_2"/>
    <property type="match status" value="1"/>
</dbReference>
<gene>
    <name evidence="19" type="primary">LOC109486547</name>
</gene>
<evidence type="ECO:0000256" key="8">
    <source>
        <dbReference type="ARBA" id="ARBA00023136"/>
    </source>
</evidence>
<feature type="transmembrane region" description="Helical" evidence="14">
    <location>
        <begin position="257"/>
        <end position="277"/>
    </location>
</feature>
<dbReference type="InterPro" id="IPR017981">
    <property type="entry name" value="GPCR_2-like_7TM"/>
</dbReference>
<dbReference type="InterPro" id="IPR000832">
    <property type="entry name" value="GPCR_2_secretin-like"/>
</dbReference>
<dbReference type="Pfam" id="PF02793">
    <property type="entry name" value="HRM"/>
    <property type="match status" value="1"/>
</dbReference>
<proteinExistence type="inferred from homology"/>
<keyword evidence="7" id="KW-0297">G-protein coupled receptor</keyword>
<feature type="domain" description="G-protein coupled receptors family 2 profile 1" evidence="16">
    <location>
        <begin position="51"/>
        <end position="135"/>
    </location>
</feature>
<evidence type="ECO:0000256" key="12">
    <source>
        <dbReference type="ARBA" id="ARBA00023224"/>
    </source>
</evidence>
<dbReference type="InterPro" id="IPR003287">
    <property type="entry name" value="GPCR_2_calcitonin_rcpt_fam"/>
</dbReference>
<comment type="subcellular location">
    <subcellularLocation>
        <location evidence="1">Cell membrane</location>
        <topology evidence="1">Multi-pass membrane protein</topology>
    </subcellularLocation>
</comment>
<dbReference type="InterPro" id="IPR050332">
    <property type="entry name" value="GPCR_2"/>
</dbReference>
<dbReference type="PANTHER" id="PTHR45620">
    <property type="entry name" value="PDF RECEPTOR-LIKE PROTEIN-RELATED"/>
    <property type="match status" value="1"/>
</dbReference>
<evidence type="ECO:0000256" key="9">
    <source>
        <dbReference type="ARBA" id="ARBA00023157"/>
    </source>
</evidence>
<evidence type="ECO:0000256" key="11">
    <source>
        <dbReference type="ARBA" id="ARBA00023180"/>
    </source>
</evidence>
<evidence type="ECO:0000256" key="3">
    <source>
        <dbReference type="ARBA" id="ARBA00022475"/>
    </source>
</evidence>
<evidence type="ECO:0000256" key="15">
    <source>
        <dbReference type="SAM" id="SignalP"/>
    </source>
</evidence>
<organism evidence="18 19">
    <name type="scientific">Branchiostoma belcheri</name>
    <name type="common">Amphioxus</name>
    <dbReference type="NCBI Taxonomy" id="7741"/>
    <lineage>
        <taxon>Eukaryota</taxon>
        <taxon>Metazoa</taxon>
        <taxon>Chordata</taxon>
        <taxon>Cephalochordata</taxon>
        <taxon>Leptocardii</taxon>
        <taxon>Amphioxiformes</taxon>
        <taxon>Branchiostomatidae</taxon>
        <taxon>Branchiostoma</taxon>
    </lineage>
</organism>
<evidence type="ECO:0000256" key="13">
    <source>
        <dbReference type="SAM" id="MobiDB-lite"/>
    </source>
</evidence>
<feature type="signal peptide" evidence="15">
    <location>
        <begin position="1"/>
        <end position="28"/>
    </location>
</feature>
<dbReference type="InterPro" id="IPR036445">
    <property type="entry name" value="GPCR_2_extracell_dom_sf"/>
</dbReference>
<dbReference type="InterPro" id="IPR017983">
    <property type="entry name" value="GPCR_2_secretin-like_CS"/>
</dbReference>
<comment type="similarity">
    <text evidence="2">Belongs to the G-protein coupled receptor 2 family.</text>
</comment>
<dbReference type="FunFam" id="4.10.1240.10:FF:000011">
    <property type="entry name" value="Calcitonin gene-related peptide type 1 receptor"/>
    <property type="match status" value="1"/>
</dbReference>
<dbReference type="PRINTS" id="PR01350">
    <property type="entry name" value="CTRFAMILY"/>
</dbReference>
<dbReference type="AlphaFoldDB" id="A0A6P5AS84"/>
<dbReference type="GO" id="GO:0007166">
    <property type="term" value="P:cell surface receptor signaling pathway"/>
    <property type="evidence" value="ECO:0007669"/>
    <property type="project" value="InterPro"/>
</dbReference>
<dbReference type="GeneID" id="109486547"/>
<keyword evidence="6 14" id="KW-1133">Transmembrane helix</keyword>
<sequence>MTCGEADTMLAKFTIIIVIIGGLDVCRGQTSQPTVKGLTLEQKKMMTSQYECYMKMMTDPPFEGEGVFCNRTWDGWGCWGDTPAGTEAELNCPDFFSDFDTSLRASKKCMRDGSWYRHPESNRSWSNYTICNANTRQHQQRHLSLLYITLAGYGLSLIALVVSLGIFFYFKSLSCPRITIHKNLFFAFILNSILWIIWFTVVVPDNKLLKQNPVSCRVLHVLTQYALGCNYFWMLCEGIYLHTLIVVAVFSEKGSLLWYYLLGWGFPAIPTIIYTVVRSIYADDKECWINASTKLLYVNQGPIIAALLVNLFFLLNILRVLITKLRATNTPETNSYRKAVRATLILVPLLGVQFVVVPFRPTDGTTAEVIYDYASTVLMNYQGLFVALIYCFFNGEVIGQVKRKWRNFQAERNRGGRYSQHRGSHSHSFFAATTTTTTGTELVPFNPGHKNDTNGSHMSGLKMPMIPEKDSLEERMEENSV</sequence>
<keyword evidence="18" id="KW-1185">Reference proteome</keyword>
<keyword evidence="10" id="KW-0675">Receptor</keyword>
<keyword evidence="8 14" id="KW-0472">Membrane</keyword>
<evidence type="ECO:0000313" key="18">
    <source>
        <dbReference type="Proteomes" id="UP000515135"/>
    </source>
</evidence>
<dbReference type="SUPFAM" id="SSF111418">
    <property type="entry name" value="Hormone receptor domain"/>
    <property type="match status" value="1"/>
</dbReference>
<dbReference type="GO" id="GO:0007189">
    <property type="term" value="P:adenylate cyclase-activating G protein-coupled receptor signaling pathway"/>
    <property type="evidence" value="ECO:0007669"/>
    <property type="project" value="TreeGrafter"/>
</dbReference>
<keyword evidence="5 15" id="KW-0732">Signal</keyword>
<evidence type="ECO:0000256" key="2">
    <source>
        <dbReference type="ARBA" id="ARBA00005314"/>
    </source>
</evidence>
<dbReference type="Proteomes" id="UP000515135">
    <property type="component" value="Unplaced"/>
</dbReference>
<evidence type="ECO:0000256" key="1">
    <source>
        <dbReference type="ARBA" id="ARBA00004651"/>
    </source>
</evidence>
<dbReference type="OrthoDB" id="16753at2759"/>
<evidence type="ECO:0000256" key="4">
    <source>
        <dbReference type="ARBA" id="ARBA00022692"/>
    </source>
</evidence>
<feature type="transmembrane region" description="Helical" evidence="14">
    <location>
        <begin position="339"/>
        <end position="359"/>
    </location>
</feature>
<evidence type="ECO:0000256" key="5">
    <source>
        <dbReference type="ARBA" id="ARBA00022729"/>
    </source>
</evidence>
<dbReference type="Gene3D" id="4.10.1240.10">
    <property type="entry name" value="GPCR, family 2, extracellular hormone receptor domain"/>
    <property type="match status" value="1"/>
</dbReference>
<protein>
    <submittedName>
        <fullName evidence="19">Calcitonin gene-related peptide type 1 receptor-like isoform X1</fullName>
    </submittedName>
</protein>
<feature type="transmembrane region" description="Helical" evidence="14">
    <location>
        <begin position="231"/>
        <end position="250"/>
    </location>
</feature>
<dbReference type="SUPFAM" id="SSF81321">
    <property type="entry name" value="Family A G protein-coupled receptor-like"/>
    <property type="match status" value="1"/>
</dbReference>
<evidence type="ECO:0000256" key="7">
    <source>
        <dbReference type="ARBA" id="ARBA00023040"/>
    </source>
</evidence>
<feature type="domain" description="G-protein coupled receptors family 2 profile 2" evidence="17">
    <location>
        <begin position="145"/>
        <end position="394"/>
    </location>
</feature>
<feature type="transmembrane region" description="Helical" evidence="14">
    <location>
        <begin position="297"/>
        <end position="318"/>
    </location>
</feature>
<evidence type="ECO:0000256" key="6">
    <source>
        <dbReference type="ARBA" id="ARBA00022989"/>
    </source>
</evidence>
<evidence type="ECO:0000259" key="16">
    <source>
        <dbReference type="PROSITE" id="PS50227"/>
    </source>
</evidence>
<feature type="transmembrane region" description="Helical" evidence="14">
    <location>
        <begin position="379"/>
        <end position="399"/>
    </location>
</feature>
<dbReference type="PROSITE" id="PS00650">
    <property type="entry name" value="G_PROTEIN_RECEP_F2_2"/>
    <property type="match status" value="1"/>
</dbReference>
<evidence type="ECO:0000256" key="14">
    <source>
        <dbReference type="SAM" id="Phobius"/>
    </source>
</evidence>
<feature type="transmembrane region" description="Helical" evidence="14">
    <location>
        <begin position="145"/>
        <end position="170"/>
    </location>
</feature>
<dbReference type="GO" id="GO:0004948">
    <property type="term" value="F:calcitonin receptor activity"/>
    <property type="evidence" value="ECO:0007669"/>
    <property type="project" value="InterPro"/>
</dbReference>
<evidence type="ECO:0000259" key="17">
    <source>
        <dbReference type="PROSITE" id="PS50261"/>
    </source>
</evidence>
<feature type="chain" id="PRO_5027619353" evidence="15">
    <location>
        <begin position="29"/>
        <end position="481"/>
    </location>
</feature>
<dbReference type="Gene3D" id="1.20.1070.10">
    <property type="entry name" value="Rhodopsin 7-helix transmembrane proteins"/>
    <property type="match status" value="1"/>
</dbReference>
<accession>A0A6P5AS84</accession>
<dbReference type="PRINTS" id="PR00249">
    <property type="entry name" value="GPCRSECRETIN"/>
</dbReference>
<keyword evidence="3" id="KW-1003">Cell membrane</keyword>
<feature type="transmembrane region" description="Helical" evidence="14">
    <location>
        <begin position="182"/>
        <end position="203"/>
    </location>
</feature>
<dbReference type="GO" id="GO:0005886">
    <property type="term" value="C:plasma membrane"/>
    <property type="evidence" value="ECO:0007669"/>
    <property type="project" value="UniProtKB-SubCell"/>
</dbReference>
<keyword evidence="4 14" id="KW-0812">Transmembrane</keyword>
<feature type="region of interest" description="Disordered" evidence="13">
    <location>
        <begin position="440"/>
        <end position="463"/>
    </location>
</feature>
<evidence type="ECO:0000313" key="19">
    <source>
        <dbReference type="RefSeq" id="XP_019645942.1"/>
    </source>
</evidence>
<dbReference type="PROSITE" id="PS00649">
    <property type="entry name" value="G_PROTEIN_RECEP_F2_1"/>
    <property type="match status" value="1"/>
</dbReference>